<keyword evidence="3" id="KW-1185">Reference proteome</keyword>
<proteinExistence type="predicted"/>
<reference evidence="2 3" key="1">
    <citation type="submission" date="2018-08" db="EMBL/GenBank/DDBJ databases">
        <title>Genomic Encyclopedia of Archaeal and Bacterial Type Strains, Phase II (KMG-II): from individual species to whole genera.</title>
        <authorList>
            <person name="Goeker M."/>
        </authorList>
    </citation>
    <scope>NUCLEOTIDE SEQUENCE [LARGE SCALE GENOMIC DNA]</scope>
    <source>
        <strain evidence="2 3">DSM 582</strain>
    </source>
</reference>
<dbReference type="EMBL" id="QUMX01000007">
    <property type="protein sequence ID" value="REG53178.1"/>
    <property type="molecule type" value="Genomic_DNA"/>
</dbReference>
<evidence type="ECO:0000313" key="2">
    <source>
        <dbReference type="EMBL" id="REG53178.1"/>
    </source>
</evidence>
<accession>A0AAQ0KN21</accession>
<organism evidence="2 3">
    <name type="scientific">Paracoccus versutus</name>
    <name type="common">Thiobacillus versutus</name>
    <dbReference type="NCBI Taxonomy" id="34007"/>
    <lineage>
        <taxon>Bacteria</taxon>
        <taxon>Pseudomonadati</taxon>
        <taxon>Pseudomonadota</taxon>
        <taxon>Alphaproteobacteria</taxon>
        <taxon>Rhodobacterales</taxon>
        <taxon>Paracoccaceae</taxon>
        <taxon>Paracoccus</taxon>
    </lineage>
</organism>
<sequence>MSWRVANLCAERRFGSPVRKQIIMFLADKASDDGSGIWCSKGTIARHTELGDTTVKRAISEFLAEGILVETGRRPCVNGYTAIYRIDLDAVGLLETISDPDLGTGSRADGVRSGPGRGASVDGVPGPERTPNHPKTIQKPPTRAETREEAAEAPELARVWAAYPADRRRDRTTCLRRMREALAEVSPDELLAAVRAYAAESEGFTRSKVSFSDNWLRDGKWRRYVEELRRRKAEAEAAAEKQLVQVAAWVKARHGMCKHVTEAQVASAMERGLLLRQDAQAAGFMR</sequence>
<evidence type="ECO:0000313" key="3">
    <source>
        <dbReference type="Proteomes" id="UP000256794"/>
    </source>
</evidence>
<feature type="region of interest" description="Disordered" evidence="1">
    <location>
        <begin position="102"/>
        <end position="152"/>
    </location>
</feature>
<evidence type="ECO:0008006" key="4">
    <source>
        <dbReference type="Google" id="ProtNLM"/>
    </source>
</evidence>
<dbReference type="AlphaFoldDB" id="A0AAQ0KN21"/>
<evidence type="ECO:0000256" key="1">
    <source>
        <dbReference type="SAM" id="MobiDB-lite"/>
    </source>
</evidence>
<comment type="caution">
    <text evidence="2">The sequence shown here is derived from an EMBL/GenBank/DDBJ whole genome shotgun (WGS) entry which is preliminary data.</text>
</comment>
<name>A0AAQ0KN21_PARVE</name>
<dbReference type="RefSeq" id="WP_036752334.1">
    <property type="nucleotide sequence ID" value="NZ_CP035284.1"/>
</dbReference>
<gene>
    <name evidence="2" type="ORF">ATH84_100775</name>
</gene>
<dbReference type="Proteomes" id="UP000256794">
    <property type="component" value="Unassembled WGS sequence"/>
</dbReference>
<protein>
    <recommendedName>
        <fullName evidence="4">Helix-turn-helix domain-containing protein</fullName>
    </recommendedName>
</protein>